<dbReference type="PROSITE" id="PS50994">
    <property type="entry name" value="INTEGRASE"/>
    <property type="match status" value="1"/>
</dbReference>
<proteinExistence type="predicted"/>
<dbReference type="PROSITE" id="PS51702">
    <property type="entry name" value="HTH_MU"/>
    <property type="match status" value="1"/>
</dbReference>
<evidence type="ECO:0000259" key="2">
    <source>
        <dbReference type="PROSITE" id="PS51702"/>
    </source>
</evidence>
<sequence length="724" mass="79162">MKLWLTSSEIADLALPGLPTSRKNVLALAEREDWARFASLCRQRDGRGGGVEYHVSLLPAAARAEYFGRASGVRPEEAASLALQAAPDLDIAGPAAGEQLDARIAVLGALRAFQRTAELQQTVAIALFVDLYNLGRADVPGWVRERVRRLSTRTLLRWITATREGETQRLAVDRGASRRGKGVLEAGADGQLKAFMLALVAQNPLYTARQIYEACLGRYPQGVALEGEMRALPGQRAFEIALKRWKSELQTELLALTNPDAFVSKTRIAGSYTHLTTSLNELWQIDASPVDALCLDGRHSVYACIDIYSRRLILHVSKTPRSEAVQLLMRKALVAWGVPDKVKTDNGSDFVAKATRRLFAALQIEHITSAAFSPWQKGPVERVIRTFQTDLGRTLPGFIGHSVSDRKVIEARRAFAARLGTDDAKAFAVELTGEQLQAECDAWAEGQYGRRDHGALGMSPFAKAASWTQPVRRVDAEALTVLLMPAPGGDGIRTLGKRGVRIDGFHYLVAGVSVGTRVFVRLDPADKGRVWCHDPETDALLGEGRCPELLGEDPAAIRAEVAAEQKRLIDERTAAMRAERRNITSRTVLDLRRQRAAELSGNLVAFPQRAEQHSTPSLEAGAEIAALRRGEAPRPAPQTPEQLRLQAEIEADLAGAPLPPVVTPLRREETPAQRFRRAQAIEARLATGEVVANADALWLGGYQAGPEYRAQKTIAEDFGEAALR</sequence>
<dbReference type="PANTHER" id="PTHR35004:SF7">
    <property type="entry name" value="INTEGRASE PROTEIN"/>
    <property type="match status" value="1"/>
</dbReference>
<evidence type="ECO:0000259" key="1">
    <source>
        <dbReference type="PROSITE" id="PS50994"/>
    </source>
</evidence>
<dbReference type="InterPro" id="IPR036397">
    <property type="entry name" value="RNaseH_sf"/>
</dbReference>
<reference evidence="4" key="1">
    <citation type="journal article" date="2019" name="Int. J. Syst. Evol. Microbiol.">
        <title>The Global Catalogue of Microorganisms (GCM) 10K type strain sequencing project: providing services to taxonomists for standard genome sequencing and annotation.</title>
        <authorList>
            <consortium name="The Broad Institute Genomics Platform"/>
            <consortium name="The Broad Institute Genome Sequencing Center for Infectious Disease"/>
            <person name="Wu L."/>
            <person name="Ma J."/>
        </authorList>
    </citation>
    <scope>NUCLEOTIDE SEQUENCE [LARGE SCALE GENOMIC DNA]</scope>
    <source>
        <strain evidence="4">CGMCC 1.16326</strain>
    </source>
</reference>
<dbReference type="Gene3D" id="1.10.10.10">
    <property type="entry name" value="Winged helix-like DNA-binding domain superfamily/Winged helix DNA-binding domain"/>
    <property type="match status" value="1"/>
</dbReference>
<evidence type="ECO:0000313" key="4">
    <source>
        <dbReference type="Proteomes" id="UP001596104"/>
    </source>
</evidence>
<gene>
    <name evidence="3" type="ORF">ACFPPC_10765</name>
</gene>
<dbReference type="Pfam" id="PF09299">
    <property type="entry name" value="Mu-transpos_C"/>
    <property type="match status" value="1"/>
</dbReference>
<protein>
    <submittedName>
        <fullName evidence="3">Transposase</fullName>
    </submittedName>
</protein>
<accession>A0ABW0HAZ6</accession>
<keyword evidence="4" id="KW-1185">Reference proteome</keyword>
<dbReference type="EMBL" id="JBHSLV010000019">
    <property type="protein sequence ID" value="MFC5393114.1"/>
    <property type="molecule type" value="Genomic_DNA"/>
</dbReference>
<dbReference type="SUPFAM" id="SSF46955">
    <property type="entry name" value="Putative DNA-binding domain"/>
    <property type="match status" value="1"/>
</dbReference>
<dbReference type="InterPro" id="IPR003314">
    <property type="entry name" value="Mu-type_HTH"/>
</dbReference>
<dbReference type="PANTHER" id="PTHR35004">
    <property type="entry name" value="TRANSPOSASE RV3428C-RELATED"/>
    <property type="match status" value="1"/>
</dbReference>
<dbReference type="RefSeq" id="WP_377008052.1">
    <property type="nucleotide sequence ID" value="NZ_JBHSLV010000019.1"/>
</dbReference>
<feature type="domain" description="HTH Mu-type" evidence="2">
    <location>
        <begin position="3"/>
        <end position="74"/>
    </location>
</feature>
<comment type="caution">
    <text evidence="3">The sequence shown here is derived from an EMBL/GenBank/DDBJ whole genome shotgun (WGS) entry which is preliminary data.</text>
</comment>
<dbReference type="Gene3D" id="3.30.420.10">
    <property type="entry name" value="Ribonuclease H-like superfamily/Ribonuclease H"/>
    <property type="match status" value="1"/>
</dbReference>
<evidence type="ECO:0000313" key="3">
    <source>
        <dbReference type="EMBL" id="MFC5393114.1"/>
    </source>
</evidence>
<feature type="domain" description="Integrase catalytic" evidence="1">
    <location>
        <begin position="272"/>
        <end position="468"/>
    </location>
</feature>
<dbReference type="SUPFAM" id="SSF53098">
    <property type="entry name" value="Ribonuclease H-like"/>
    <property type="match status" value="1"/>
</dbReference>
<dbReference type="InterPro" id="IPR001584">
    <property type="entry name" value="Integrase_cat-core"/>
</dbReference>
<dbReference type="Proteomes" id="UP001596104">
    <property type="component" value="Unassembled WGS sequence"/>
</dbReference>
<dbReference type="InterPro" id="IPR036388">
    <property type="entry name" value="WH-like_DNA-bd_sf"/>
</dbReference>
<dbReference type="InterPro" id="IPR015378">
    <property type="entry name" value="Transposase-like_Mu_C"/>
</dbReference>
<organism evidence="3 4">
    <name type="scientific">Bosea vestrisii</name>
    <dbReference type="NCBI Taxonomy" id="151416"/>
    <lineage>
        <taxon>Bacteria</taxon>
        <taxon>Pseudomonadati</taxon>
        <taxon>Pseudomonadota</taxon>
        <taxon>Alphaproteobacteria</taxon>
        <taxon>Hyphomicrobiales</taxon>
        <taxon>Boseaceae</taxon>
        <taxon>Bosea</taxon>
    </lineage>
</organism>
<dbReference type="InterPro" id="IPR012337">
    <property type="entry name" value="RNaseH-like_sf"/>
</dbReference>
<dbReference type="Pfam" id="PF02316">
    <property type="entry name" value="HTH_Tnp_Mu_1"/>
    <property type="match status" value="1"/>
</dbReference>
<name>A0ABW0HAZ6_9HYPH</name>
<dbReference type="InterPro" id="IPR009061">
    <property type="entry name" value="DNA-bd_dom_put_sf"/>
</dbReference>
<dbReference type="Pfam" id="PF00665">
    <property type="entry name" value="rve"/>
    <property type="match status" value="1"/>
</dbReference>